<dbReference type="EMBL" id="JAZHOG010000001">
    <property type="protein sequence ID" value="MEJ8566243.1"/>
    <property type="molecule type" value="Genomic_DNA"/>
</dbReference>
<dbReference type="RefSeq" id="WP_354693566.1">
    <property type="nucleotide sequence ID" value="NZ_JAZHOG010000001.1"/>
</dbReference>
<proteinExistence type="predicted"/>
<feature type="transmembrane region" description="Helical" evidence="1">
    <location>
        <begin position="212"/>
        <end position="234"/>
    </location>
</feature>
<dbReference type="InterPro" id="IPR008537">
    <property type="entry name" value="DUF819"/>
</dbReference>
<keyword evidence="3" id="KW-1185">Reference proteome</keyword>
<name>A0AAW9R9E9_9GAMM</name>
<comment type="caution">
    <text evidence="2">The sequence shown here is derived from an EMBL/GenBank/DDBJ whole genome shotgun (WGS) entry which is preliminary data.</text>
</comment>
<feature type="transmembrane region" description="Helical" evidence="1">
    <location>
        <begin position="38"/>
        <end position="54"/>
    </location>
</feature>
<dbReference type="Pfam" id="PF05684">
    <property type="entry name" value="DUF819"/>
    <property type="match status" value="1"/>
</dbReference>
<feature type="transmembrane region" description="Helical" evidence="1">
    <location>
        <begin position="295"/>
        <end position="314"/>
    </location>
</feature>
<dbReference type="AlphaFoldDB" id="A0AAW9R9E9"/>
<accession>A0AAW9R9E9</accession>
<organism evidence="2 3">
    <name type="scientific">Elongatibacter sediminis</name>
    <dbReference type="NCBI Taxonomy" id="3119006"/>
    <lineage>
        <taxon>Bacteria</taxon>
        <taxon>Pseudomonadati</taxon>
        <taxon>Pseudomonadota</taxon>
        <taxon>Gammaproteobacteria</taxon>
        <taxon>Chromatiales</taxon>
        <taxon>Wenzhouxiangellaceae</taxon>
        <taxon>Elongatibacter</taxon>
    </lineage>
</organism>
<feature type="transmembrane region" description="Helical" evidence="1">
    <location>
        <begin position="6"/>
        <end position="26"/>
    </location>
</feature>
<feature type="transmembrane region" description="Helical" evidence="1">
    <location>
        <begin position="152"/>
        <end position="173"/>
    </location>
</feature>
<feature type="transmembrane region" description="Helical" evidence="1">
    <location>
        <begin position="270"/>
        <end position="289"/>
    </location>
</feature>
<feature type="transmembrane region" description="Helical" evidence="1">
    <location>
        <begin position="240"/>
        <end position="258"/>
    </location>
</feature>
<feature type="transmembrane region" description="Helical" evidence="1">
    <location>
        <begin position="60"/>
        <end position="80"/>
    </location>
</feature>
<feature type="transmembrane region" description="Helical" evidence="1">
    <location>
        <begin position="92"/>
        <end position="116"/>
    </location>
</feature>
<dbReference type="Proteomes" id="UP001359886">
    <property type="component" value="Unassembled WGS sequence"/>
</dbReference>
<feature type="transmembrane region" description="Helical" evidence="1">
    <location>
        <begin position="321"/>
        <end position="343"/>
    </location>
</feature>
<feature type="transmembrane region" description="Helical" evidence="1">
    <location>
        <begin position="355"/>
        <end position="376"/>
    </location>
</feature>
<evidence type="ECO:0000313" key="2">
    <source>
        <dbReference type="EMBL" id="MEJ8566243.1"/>
    </source>
</evidence>
<protein>
    <submittedName>
        <fullName evidence="2">DUF819 family protein</fullName>
    </submittedName>
</protein>
<gene>
    <name evidence="2" type="ORF">V3330_01290</name>
</gene>
<reference evidence="2 3" key="1">
    <citation type="submission" date="2024-02" db="EMBL/GenBank/DDBJ databases">
        <title>A novel Wenzhouxiangellaceae bacterium, isolated from coastal sediments.</title>
        <authorList>
            <person name="Du Z.-J."/>
            <person name="Ye Y.-Q."/>
            <person name="Zhang X.-Y."/>
        </authorList>
    </citation>
    <scope>NUCLEOTIDE SEQUENCE [LARGE SCALE GENOMIC DNA]</scope>
    <source>
        <strain evidence="2 3">CH-27</strain>
    </source>
</reference>
<evidence type="ECO:0000256" key="1">
    <source>
        <dbReference type="SAM" id="Phobius"/>
    </source>
</evidence>
<evidence type="ECO:0000313" key="3">
    <source>
        <dbReference type="Proteomes" id="UP001359886"/>
    </source>
</evidence>
<keyword evidence="1" id="KW-0472">Membrane</keyword>
<keyword evidence="1" id="KW-1133">Transmembrane helix</keyword>
<keyword evidence="1" id="KW-0812">Transmembrane</keyword>
<dbReference type="PANTHER" id="PTHR34289:SF8">
    <property type="entry name" value="DUF819 DOMAIN-CONTAINING PROTEIN"/>
    <property type="match status" value="1"/>
</dbReference>
<dbReference type="PANTHER" id="PTHR34289">
    <property type="entry name" value="PROTEIN, PUTATIVE (DUF819)-RELATED"/>
    <property type="match status" value="1"/>
</dbReference>
<sequence length="377" mass="39842">MPLISAENVFGLGTALFALAYLGFWIDQHPIGRKTSGVVWVLVGGMVLSHFKLIPYEAPVYDFVGGYMVSLAIPLLLFKADIRKIIRESGKVIITFMVASAATVIAAVGGFLLMGFGEVGAKVAGTYTAGYVGGAMNFLAVSQVVEMSKTEFASALSASSFVSILALLMLITLPSIRLVVRFLPLASHDGDNATDDAGQPAHQRPRLSLRHLTGAIALSFGICTIASTIGEAIGHPQYNILFVTVLTIVVANLFPRAMDALQGEFEMGMILMYLFFAMVGSSTNFTEFAGPALRYFIYGMFIIIVHLGIVLGVARLMKVDLAEAIVASGAALVGPAVTAAIAISQGWRSLVTPAIMVGVFGYVIGTFIGVAVATFLA</sequence>